<dbReference type="eggNOG" id="COG2508">
    <property type="taxonomic scope" value="Bacteria"/>
</dbReference>
<dbReference type="InterPro" id="IPR012914">
    <property type="entry name" value="PucR_dom"/>
</dbReference>
<dbReference type="InterPro" id="IPR025736">
    <property type="entry name" value="PucR_C-HTH_dom"/>
</dbReference>
<sequence>MQLTMADIMNLDILEAATIRTAVNCLPARIVEWISITEAPVENFVRKNELVLTTGIGCENDMVLFEEFVHDVINSGASALAIATGRFIFDIPHTLLEFAEASNFPLIELPWELRFADISHEVMNELTRKQQMDLNESKQIQEQLLGLILDGQDLADVATFVSKKINQPIVITDKHTSIRGVYPKSSQITKLWEELSSEKVIPLNNDNESSFSQDPLQMKMQVESYKGQNLIQLPIIKGYNRIQGYLYVLPRSSLQSVDHLLDRYVNSVLEHAVTTSALWFFRENVIEETELRLRNDFVKRLALEPIEVWERVIERGELLGYKMDVPYVCIIGDLDHIESYYKKSQNNKSSFAEWFQSVLHYIDEELIHSAQSMQKQIMITHKHDEVIIFLETDSDSSSESVNNFLDLLDRRLTNLLPELGILWGIGRYHDPPYLFQKSYREAKLSINIGKKKDLLSPRIHFNDTAFERAILSLMNSEDMIDVVSSTIVPILQYDENRETDLIKTFNVFYDNQCNVSKTARALNLHRQSLLYRLRKIEALTGLSLVNSDHLFLLTLSLKVWSIGLANEIKQ</sequence>
<reference evidence="5 6" key="1">
    <citation type="submission" date="2014-09" db="EMBL/GenBank/DDBJ databases">
        <title>Genome sequencing and annotation of Bacillus Okhensis strain Kh10-101T.</title>
        <authorList>
            <person name="Prakash J.S."/>
        </authorList>
    </citation>
    <scope>NUCLEOTIDE SEQUENCE [LARGE SCALE GENOMIC DNA]</scope>
    <source>
        <strain evidence="6">Kh10-101T</strain>
    </source>
</reference>
<dbReference type="PANTHER" id="PTHR33744:SF1">
    <property type="entry name" value="DNA-BINDING TRANSCRIPTIONAL ACTIVATOR ADER"/>
    <property type="match status" value="1"/>
</dbReference>
<proteinExistence type="inferred from homology"/>
<organism evidence="5 6">
    <name type="scientific">Halalkalibacter okhensis</name>
    <dbReference type="NCBI Taxonomy" id="333138"/>
    <lineage>
        <taxon>Bacteria</taxon>
        <taxon>Bacillati</taxon>
        <taxon>Bacillota</taxon>
        <taxon>Bacilli</taxon>
        <taxon>Bacillales</taxon>
        <taxon>Bacillaceae</taxon>
        <taxon>Halalkalibacter</taxon>
    </lineage>
</organism>
<protein>
    <recommendedName>
        <fullName evidence="7">PucR family transcriptional regulator</fullName>
    </recommendedName>
</protein>
<dbReference type="InterPro" id="IPR042070">
    <property type="entry name" value="PucR_C-HTH_sf"/>
</dbReference>
<dbReference type="OrthoDB" id="142218at2"/>
<gene>
    <name evidence="5" type="ORF">LQ50_21015</name>
</gene>
<name>A0A0B0I7Q1_9BACI</name>
<dbReference type="Pfam" id="PF13556">
    <property type="entry name" value="HTH_30"/>
    <property type="match status" value="1"/>
</dbReference>
<dbReference type="RefSeq" id="WP_034632618.1">
    <property type="nucleotide sequence ID" value="NZ_JRJU01000038.1"/>
</dbReference>
<dbReference type="Gene3D" id="1.10.10.2840">
    <property type="entry name" value="PucR C-terminal helix-turn-helix domain"/>
    <property type="match status" value="1"/>
</dbReference>
<comment type="caution">
    <text evidence="5">The sequence shown here is derived from an EMBL/GenBank/DDBJ whole genome shotgun (WGS) entry which is preliminary data.</text>
</comment>
<dbReference type="EMBL" id="JRJU01000038">
    <property type="protein sequence ID" value="KHF38483.1"/>
    <property type="molecule type" value="Genomic_DNA"/>
</dbReference>
<dbReference type="InterPro" id="IPR051448">
    <property type="entry name" value="CdaR-like_regulators"/>
</dbReference>
<feature type="domain" description="PucR C-terminal helix-turn-helix" evidence="3">
    <location>
        <begin position="501"/>
        <end position="559"/>
    </location>
</feature>
<dbReference type="Pfam" id="PF17853">
    <property type="entry name" value="GGDEF_2"/>
    <property type="match status" value="1"/>
</dbReference>
<dbReference type="InterPro" id="IPR041522">
    <property type="entry name" value="CdaR_GGDEF"/>
</dbReference>
<dbReference type="Pfam" id="PF07905">
    <property type="entry name" value="PucR"/>
    <property type="match status" value="1"/>
</dbReference>
<evidence type="ECO:0000313" key="5">
    <source>
        <dbReference type="EMBL" id="KHF38483.1"/>
    </source>
</evidence>
<accession>A0A0B0I7Q1</accession>
<dbReference type="PANTHER" id="PTHR33744">
    <property type="entry name" value="CARBOHYDRATE DIACID REGULATOR"/>
    <property type="match status" value="1"/>
</dbReference>
<dbReference type="AlphaFoldDB" id="A0A0B0I7Q1"/>
<dbReference type="STRING" id="333138.LQ50_21015"/>
<evidence type="ECO:0000259" key="3">
    <source>
        <dbReference type="Pfam" id="PF13556"/>
    </source>
</evidence>
<feature type="domain" description="CdaR GGDEF-like" evidence="4">
    <location>
        <begin position="310"/>
        <end position="446"/>
    </location>
</feature>
<comment type="similarity">
    <text evidence="1">Belongs to the CdaR family.</text>
</comment>
<feature type="domain" description="Purine catabolism PurC-like" evidence="2">
    <location>
        <begin position="7"/>
        <end position="126"/>
    </location>
</feature>
<keyword evidence="6" id="KW-1185">Reference proteome</keyword>
<evidence type="ECO:0000313" key="6">
    <source>
        <dbReference type="Proteomes" id="UP000030832"/>
    </source>
</evidence>
<dbReference type="Proteomes" id="UP000030832">
    <property type="component" value="Unassembled WGS sequence"/>
</dbReference>
<evidence type="ECO:0008006" key="7">
    <source>
        <dbReference type="Google" id="ProtNLM"/>
    </source>
</evidence>
<evidence type="ECO:0000256" key="1">
    <source>
        <dbReference type="ARBA" id="ARBA00006754"/>
    </source>
</evidence>
<evidence type="ECO:0000259" key="2">
    <source>
        <dbReference type="Pfam" id="PF07905"/>
    </source>
</evidence>
<evidence type="ECO:0000259" key="4">
    <source>
        <dbReference type="Pfam" id="PF17853"/>
    </source>
</evidence>